<keyword evidence="1" id="KW-0234">DNA repair</keyword>
<proteinExistence type="inferred from homology"/>
<keyword evidence="1" id="KW-0963">Cytoplasm</keyword>
<keyword evidence="1" id="KW-0539">Nucleus</keyword>
<evidence type="ECO:0000313" key="3">
    <source>
        <dbReference type="Proteomes" id="UP000050761"/>
    </source>
</evidence>
<evidence type="ECO:0000313" key="4">
    <source>
        <dbReference type="WBParaSite" id="HPBE_0000042701-mRNA-1"/>
    </source>
</evidence>
<sequence>MAAGDGHSDLYQQLVIDASLTLSDFFELKRPLLLSASDDEKEAAFSELVELTCRFPNDFLSDQQVGLLLDFFLGAFESSTVTAPYAVRGIHHLDLLRTLSASSRSHFGTFIIDVLSGPPSNAIEMSVRDSDFVLTFIRAVGGERHPRCLPQVFRMFVIVARSFPIDFWSFPWNYHLVMDSAGETHSHILSSTVAIVKFLSFRGELESL</sequence>
<protein>
    <recommendedName>
        <fullName evidence="1">MMS19 nucleotide excision repair protein</fullName>
    </recommendedName>
</protein>
<accession>A0A3P7TAI2</accession>
<comment type="similarity">
    <text evidence="1">Belongs to the MET18/MMS19 family.</text>
</comment>
<dbReference type="OrthoDB" id="342900at2759"/>
<dbReference type="GO" id="GO:0005634">
    <property type="term" value="C:nucleus"/>
    <property type="evidence" value="ECO:0007669"/>
    <property type="project" value="UniProtKB-SubCell"/>
</dbReference>
<dbReference type="InterPro" id="IPR039920">
    <property type="entry name" value="MMS19"/>
</dbReference>
<dbReference type="GO" id="GO:0016226">
    <property type="term" value="P:iron-sulfur cluster assembly"/>
    <property type="evidence" value="ECO:0007669"/>
    <property type="project" value="UniProtKB-UniRule"/>
</dbReference>
<dbReference type="WBParaSite" id="HPBE_0000042701-mRNA-1">
    <property type="protein sequence ID" value="HPBE_0000042701-mRNA-1"/>
    <property type="gene ID" value="HPBE_0000042701"/>
</dbReference>
<dbReference type="EMBL" id="UZAH01000292">
    <property type="protein sequence ID" value="VDO18810.1"/>
    <property type="molecule type" value="Genomic_DNA"/>
</dbReference>
<gene>
    <name evidence="2" type="ORF">HPBE_LOCUS428</name>
</gene>
<dbReference type="Proteomes" id="UP000050761">
    <property type="component" value="Unassembled WGS sequence"/>
</dbReference>
<keyword evidence="1" id="KW-0227">DNA damage</keyword>
<dbReference type="GO" id="GO:0005819">
    <property type="term" value="C:spindle"/>
    <property type="evidence" value="ECO:0007669"/>
    <property type="project" value="UniProtKB-SubCell"/>
</dbReference>
<comment type="function">
    <text evidence="1">Key component of the cytosolic iron-sulfur protein assembly (CIA) complex, a multiprotein complex that mediates the incorporation of iron-sulfur cluster into apoproteins specifically involved in DNA metabolism and genomic integrity. In the CIA complex, MMS19 acts as an adapter between early-acting CIA components and a subset of cellular target iron-sulfur proteins.</text>
</comment>
<organism evidence="2">
    <name type="scientific">Heligmosomoides polygyrus</name>
    <name type="common">Parasitic roundworm</name>
    <dbReference type="NCBI Taxonomy" id="6339"/>
    <lineage>
        <taxon>Eukaryota</taxon>
        <taxon>Metazoa</taxon>
        <taxon>Ecdysozoa</taxon>
        <taxon>Nematoda</taxon>
        <taxon>Chromadorea</taxon>
        <taxon>Rhabditida</taxon>
        <taxon>Rhabditina</taxon>
        <taxon>Rhabditomorpha</taxon>
        <taxon>Strongyloidea</taxon>
        <taxon>Heligmosomidae</taxon>
        <taxon>Heligmosomoides</taxon>
    </lineage>
</organism>
<evidence type="ECO:0000313" key="2">
    <source>
        <dbReference type="EMBL" id="VDO18810.1"/>
    </source>
</evidence>
<keyword evidence="3" id="KW-1185">Reference proteome</keyword>
<reference evidence="2 3" key="1">
    <citation type="submission" date="2018-11" db="EMBL/GenBank/DDBJ databases">
        <authorList>
            <consortium name="Pathogen Informatics"/>
        </authorList>
    </citation>
    <scope>NUCLEOTIDE SEQUENCE [LARGE SCALE GENOMIC DNA]</scope>
</reference>
<dbReference type="PANTHER" id="PTHR12891">
    <property type="entry name" value="DNA REPAIR/TRANSCRIPTION PROTEIN MET18/MMS19"/>
    <property type="match status" value="1"/>
</dbReference>
<dbReference type="GO" id="GO:0097361">
    <property type="term" value="C:cytosolic [4Fe-4S] assembly targeting complex"/>
    <property type="evidence" value="ECO:0007669"/>
    <property type="project" value="UniProtKB-UniRule"/>
</dbReference>
<evidence type="ECO:0000256" key="1">
    <source>
        <dbReference type="RuleBase" id="RU367072"/>
    </source>
</evidence>
<keyword evidence="1" id="KW-0206">Cytoskeleton</keyword>
<comment type="subunit">
    <text evidence="1">Component of the CIA complex.</text>
</comment>
<dbReference type="GO" id="GO:0051604">
    <property type="term" value="P:protein maturation"/>
    <property type="evidence" value="ECO:0007669"/>
    <property type="project" value="UniProtKB-UniRule"/>
</dbReference>
<name>A0A3P7TAI2_HELPZ</name>
<dbReference type="AlphaFoldDB" id="A0A3P7TAI2"/>
<comment type="subcellular location">
    <subcellularLocation>
        <location evidence="1">Cytoplasm</location>
        <location evidence="1">Cytoskeleton</location>
        <location evidence="1">Spindle</location>
    </subcellularLocation>
    <subcellularLocation>
        <location evidence="1">Nucleus</location>
    </subcellularLocation>
</comment>
<reference evidence="4" key="2">
    <citation type="submission" date="2019-09" db="UniProtKB">
        <authorList>
            <consortium name="WormBaseParasite"/>
        </authorList>
    </citation>
    <scope>IDENTIFICATION</scope>
</reference>
<dbReference type="PANTHER" id="PTHR12891:SF0">
    <property type="entry name" value="MMS19 NUCLEOTIDE EXCISION REPAIR PROTEIN HOMOLOG"/>
    <property type="match status" value="1"/>
</dbReference>
<dbReference type="GO" id="GO:0006281">
    <property type="term" value="P:DNA repair"/>
    <property type="evidence" value="ECO:0007669"/>
    <property type="project" value="UniProtKB-UniRule"/>
</dbReference>